<dbReference type="EMBL" id="CP036339">
    <property type="protein sequence ID" value="QDT71168.1"/>
    <property type="molecule type" value="Genomic_DNA"/>
</dbReference>
<feature type="domain" description="DUF1559" evidence="2">
    <location>
        <begin position="97"/>
        <end position="204"/>
    </location>
</feature>
<dbReference type="InterPro" id="IPR011453">
    <property type="entry name" value="DUF1559"/>
</dbReference>
<dbReference type="Proteomes" id="UP000317909">
    <property type="component" value="Chromosome"/>
</dbReference>
<sequence length="350" mass="38727">MPMGRCLSDPICDSSRSIRRVHSFLATVAYVAVLLAAAVMTFGASLGIVVSLLVACFWRIAFAGQVRIRAIEVVLVVLILGATMVSVAVDSVWRDGRPNSRRGDSCSANLRGFATSLLSKADRTGQLPHAATNGPNGRPFHSWRILTLSNIEQSEIADAYHREEPWDSPHNSELVSTQIEMFQCPSDHSLFHERRPATTSYFAVVGPQTAWPPDRGLPLDEITDGRDQTILLLEAAGLEVPWGKPQDLSFDEAVSILTSEPDERVAHIGGVNAAFADGSVRFLPVPMNRKMAEALLTARGGERIDWSTFERDAQPQPDQMNRFQLTRYPLIAFAIVALWPFRWLLRKRPA</sequence>
<accession>A0A517TS20</accession>
<feature type="transmembrane region" description="Helical" evidence="1">
    <location>
        <begin position="44"/>
        <end position="61"/>
    </location>
</feature>
<dbReference type="InterPro" id="IPR027558">
    <property type="entry name" value="Pre_pil_HX9DG_C"/>
</dbReference>
<evidence type="ECO:0000256" key="1">
    <source>
        <dbReference type="SAM" id="Phobius"/>
    </source>
</evidence>
<dbReference type="NCBIfam" id="TIGR04294">
    <property type="entry name" value="pre_pil_HX9DG"/>
    <property type="match status" value="1"/>
</dbReference>
<evidence type="ECO:0000313" key="3">
    <source>
        <dbReference type="EMBL" id="QDT71168.1"/>
    </source>
</evidence>
<feature type="transmembrane region" description="Helical" evidence="1">
    <location>
        <begin position="328"/>
        <end position="345"/>
    </location>
</feature>
<evidence type="ECO:0000313" key="4">
    <source>
        <dbReference type="Proteomes" id="UP000317909"/>
    </source>
</evidence>
<gene>
    <name evidence="3" type="ORF">I41_03230</name>
</gene>
<name>A0A517TS20_9BACT</name>
<proteinExistence type="predicted"/>
<dbReference type="PANTHER" id="PTHR30093">
    <property type="entry name" value="GENERAL SECRETION PATHWAY PROTEIN G"/>
    <property type="match status" value="1"/>
</dbReference>
<keyword evidence="1" id="KW-1133">Transmembrane helix</keyword>
<feature type="transmembrane region" description="Helical" evidence="1">
    <location>
        <begin position="73"/>
        <end position="93"/>
    </location>
</feature>
<dbReference type="AlphaFoldDB" id="A0A517TS20"/>
<keyword evidence="1" id="KW-0812">Transmembrane</keyword>
<feature type="transmembrane region" description="Helical" evidence="1">
    <location>
        <begin position="21"/>
        <end position="38"/>
    </location>
</feature>
<reference evidence="3 4" key="1">
    <citation type="submission" date="2019-02" db="EMBL/GenBank/DDBJ databases">
        <title>Deep-cultivation of Planctomycetes and their phenomic and genomic characterization uncovers novel biology.</title>
        <authorList>
            <person name="Wiegand S."/>
            <person name="Jogler M."/>
            <person name="Boedeker C."/>
            <person name="Pinto D."/>
            <person name="Vollmers J."/>
            <person name="Rivas-Marin E."/>
            <person name="Kohn T."/>
            <person name="Peeters S.H."/>
            <person name="Heuer A."/>
            <person name="Rast P."/>
            <person name="Oberbeckmann S."/>
            <person name="Bunk B."/>
            <person name="Jeske O."/>
            <person name="Meyerdierks A."/>
            <person name="Storesund J.E."/>
            <person name="Kallscheuer N."/>
            <person name="Luecker S."/>
            <person name="Lage O.M."/>
            <person name="Pohl T."/>
            <person name="Merkel B.J."/>
            <person name="Hornburger P."/>
            <person name="Mueller R.-W."/>
            <person name="Bruemmer F."/>
            <person name="Labrenz M."/>
            <person name="Spormann A.M."/>
            <person name="Op den Camp H."/>
            <person name="Overmann J."/>
            <person name="Amann R."/>
            <person name="Jetten M.S.M."/>
            <person name="Mascher T."/>
            <person name="Medema M.H."/>
            <person name="Devos D.P."/>
            <person name="Kaster A.-K."/>
            <person name="Ovreas L."/>
            <person name="Rohde M."/>
            <person name="Galperin M.Y."/>
            <person name="Jogler C."/>
        </authorList>
    </citation>
    <scope>NUCLEOTIDE SEQUENCE [LARGE SCALE GENOMIC DNA]</scope>
    <source>
        <strain evidence="3 4">I41</strain>
    </source>
</reference>
<organism evidence="3 4">
    <name type="scientific">Lacipirellula limnantheis</name>
    <dbReference type="NCBI Taxonomy" id="2528024"/>
    <lineage>
        <taxon>Bacteria</taxon>
        <taxon>Pseudomonadati</taxon>
        <taxon>Planctomycetota</taxon>
        <taxon>Planctomycetia</taxon>
        <taxon>Pirellulales</taxon>
        <taxon>Lacipirellulaceae</taxon>
        <taxon>Lacipirellula</taxon>
    </lineage>
</organism>
<keyword evidence="4" id="KW-1185">Reference proteome</keyword>
<evidence type="ECO:0000259" key="2">
    <source>
        <dbReference type="Pfam" id="PF07596"/>
    </source>
</evidence>
<protein>
    <recommendedName>
        <fullName evidence="2">DUF1559 domain-containing protein</fullName>
    </recommendedName>
</protein>
<dbReference type="Pfam" id="PF07596">
    <property type="entry name" value="SBP_bac_10"/>
    <property type="match status" value="1"/>
</dbReference>
<keyword evidence="1" id="KW-0472">Membrane</keyword>
<dbReference type="KEGG" id="llh:I41_03230"/>